<feature type="compositionally biased region" description="Acidic residues" evidence="1">
    <location>
        <begin position="370"/>
        <end position="382"/>
    </location>
</feature>
<feature type="compositionally biased region" description="Pro residues" evidence="1">
    <location>
        <begin position="15"/>
        <end position="29"/>
    </location>
</feature>
<feature type="compositionally biased region" description="Low complexity" evidence="1">
    <location>
        <begin position="203"/>
        <end position="214"/>
    </location>
</feature>
<feature type="region of interest" description="Disordered" evidence="1">
    <location>
        <begin position="368"/>
        <end position="599"/>
    </location>
</feature>
<feature type="compositionally biased region" description="Polar residues" evidence="1">
    <location>
        <begin position="120"/>
        <end position="157"/>
    </location>
</feature>
<feature type="region of interest" description="Disordered" evidence="1">
    <location>
        <begin position="1"/>
        <end position="224"/>
    </location>
</feature>
<feature type="region of interest" description="Disordered" evidence="1">
    <location>
        <begin position="241"/>
        <end position="313"/>
    </location>
</feature>
<accession>A0A8E2AUK0</accession>
<feature type="compositionally biased region" description="Basic and acidic residues" evidence="1">
    <location>
        <begin position="301"/>
        <end position="313"/>
    </location>
</feature>
<feature type="compositionally biased region" description="Basic residues" evidence="1">
    <location>
        <begin position="62"/>
        <end position="71"/>
    </location>
</feature>
<dbReference type="EMBL" id="KV722456">
    <property type="protein sequence ID" value="OCH88319.1"/>
    <property type="molecule type" value="Genomic_DNA"/>
</dbReference>
<evidence type="ECO:0000313" key="3">
    <source>
        <dbReference type="Proteomes" id="UP000250043"/>
    </source>
</evidence>
<protein>
    <submittedName>
        <fullName evidence="2">Uncharacterized protein</fullName>
    </submittedName>
</protein>
<organism evidence="2 3">
    <name type="scientific">Obba rivulosa</name>
    <dbReference type="NCBI Taxonomy" id="1052685"/>
    <lineage>
        <taxon>Eukaryota</taxon>
        <taxon>Fungi</taxon>
        <taxon>Dikarya</taxon>
        <taxon>Basidiomycota</taxon>
        <taxon>Agaricomycotina</taxon>
        <taxon>Agaricomycetes</taxon>
        <taxon>Polyporales</taxon>
        <taxon>Gelatoporiaceae</taxon>
        <taxon>Obba</taxon>
    </lineage>
</organism>
<feature type="compositionally biased region" description="Polar residues" evidence="1">
    <location>
        <begin position="514"/>
        <end position="533"/>
    </location>
</feature>
<evidence type="ECO:0000313" key="2">
    <source>
        <dbReference type="EMBL" id="OCH88319.1"/>
    </source>
</evidence>
<sequence>MPVPVNPQSSKPAAAPTPPTKPVPKPPQEPSGRPVKSKKEDQSATPAAFPPASEPRGEPRSQMKKISRRSSKPIINWFQRKLAGTRARRASEPQRLGTRSPSLKEKRRTSVPMSPIVAPQVSTGSRQQGRAASAGPSSRKNAISLNDTDEASNTTDAADSESYDERRSSLARDSTWSPASYYEADEDASVRPLPPSSPPSPSPSRSSSSYLSDPRTFRSMAASTKPTTLLSVDLAGGMAHIAQAPPTPTSGSHRLPPYIRSHSAGPSGGSISFSALPPPSPTRATGPGALQAPQHTRHHPRDNPRPDAPPRDDASVLTLASSAFGMPGARIGVGALALSGRASLDDASHLSNTLGASDSTSHFLLCHDRDDEDEGEDGEEGEDRGREQDRDEDVAASMRALRPRSSRRNSWGSEASKWSASASVVLGSGMSPVARDRSLWTSGSYRTGAFSIDNGEDRDEEVSDEDGPPESVEGSPGRDHSAQLEDADAQEDIKTPSATQQVEASRPSEESALSLHTNGSFASSMSPSETPRVTSIPLVEHEPMPNPFATNASHAEVRASQERPNMYADPRASVDGQSLATTDFHTEGYRTASSTPLPA</sequence>
<name>A0A8E2AUK0_9APHY</name>
<dbReference type="OrthoDB" id="3269047at2759"/>
<dbReference type="AlphaFoldDB" id="A0A8E2AUK0"/>
<feature type="compositionally biased region" description="Polar residues" evidence="1">
    <location>
        <begin position="408"/>
        <end position="422"/>
    </location>
</feature>
<keyword evidence="3" id="KW-1185">Reference proteome</keyword>
<feature type="compositionally biased region" description="Pro residues" evidence="1">
    <location>
        <begin position="192"/>
        <end position="202"/>
    </location>
</feature>
<dbReference type="Proteomes" id="UP000250043">
    <property type="component" value="Unassembled WGS sequence"/>
</dbReference>
<feature type="compositionally biased region" description="Acidic residues" evidence="1">
    <location>
        <begin position="454"/>
        <end position="468"/>
    </location>
</feature>
<evidence type="ECO:0000256" key="1">
    <source>
        <dbReference type="SAM" id="MobiDB-lite"/>
    </source>
</evidence>
<gene>
    <name evidence="2" type="ORF">OBBRIDRAFT_795371</name>
</gene>
<proteinExistence type="predicted"/>
<reference evidence="2 3" key="1">
    <citation type="submission" date="2016-07" db="EMBL/GenBank/DDBJ databases">
        <title>Draft genome of the white-rot fungus Obba rivulosa 3A-2.</title>
        <authorList>
            <consortium name="DOE Joint Genome Institute"/>
            <person name="Miettinen O."/>
            <person name="Riley R."/>
            <person name="Acob R."/>
            <person name="Barry K."/>
            <person name="Cullen D."/>
            <person name="De Vries R."/>
            <person name="Hainaut M."/>
            <person name="Hatakka A."/>
            <person name="Henrissat B."/>
            <person name="Hilden K."/>
            <person name="Kuo R."/>
            <person name="Labutti K."/>
            <person name="Lipzen A."/>
            <person name="Makela M.R."/>
            <person name="Sandor L."/>
            <person name="Spatafora J.W."/>
            <person name="Grigoriev I.V."/>
            <person name="Hibbett D.S."/>
        </authorList>
    </citation>
    <scope>NUCLEOTIDE SEQUENCE [LARGE SCALE GENOMIC DNA]</scope>
    <source>
        <strain evidence="2 3">3A-2</strain>
    </source>
</reference>